<dbReference type="Gene3D" id="1.10.10.60">
    <property type="entry name" value="Homeodomain-like"/>
    <property type="match status" value="1"/>
</dbReference>
<reference evidence="2" key="1">
    <citation type="submission" date="2018-01" db="EMBL/GenBank/DDBJ databases">
        <title>Genomic characterization of Leptospira inadai serogroup Lyme isolated from captured rat in Brazil and comparative analysis with human reference strain.</title>
        <authorList>
            <person name="Moreno L.Z."/>
            <person name="Loureiro A.P."/>
            <person name="Miraglia F."/>
            <person name="Kremer F.S."/>
            <person name="Eslabao M.R."/>
            <person name="Dellagostin O.A."/>
            <person name="Lilenbaum W."/>
            <person name="Moreno A.M."/>
        </authorList>
    </citation>
    <scope>NUCLEOTIDE SEQUENCE [LARGE SCALE GENOMIC DNA]</scope>
    <source>
        <strain evidence="2">M34/99</strain>
    </source>
</reference>
<dbReference type="Proteomes" id="UP000094669">
    <property type="component" value="Unassembled WGS sequence"/>
</dbReference>
<evidence type="ECO:0000313" key="3">
    <source>
        <dbReference type="Proteomes" id="UP000094669"/>
    </source>
</evidence>
<organism evidence="2 3">
    <name type="scientific">Leptospira inadai serovar Lyme</name>
    <dbReference type="NCBI Taxonomy" id="293084"/>
    <lineage>
        <taxon>Bacteria</taxon>
        <taxon>Pseudomonadati</taxon>
        <taxon>Spirochaetota</taxon>
        <taxon>Spirochaetia</taxon>
        <taxon>Leptospirales</taxon>
        <taxon>Leptospiraceae</taxon>
        <taxon>Leptospira</taxon>
    </lineage>
</organism>
<feature type="coiled-coil region" evidence="1">
    <location>
        <begin position="55"/>
        <end position="82"/>
    </location>
</feature>
<keyword evidence="3" id="KW-1185">Reference proteome</keyword>
<evidence type="ECO:0000256" key="1">
    <source>
        <dbReference type="SAM" id="Coils"/>
    </source>
</evidence>
<dbReference type="EMBL" id="MCRM02000017">
    <property type="protein sequence ID" value="PNV74143.1"/>
    <property type="molecule type" value="Genomic_DNA"/>
</dbReference>
<dbReference type="InterPro" id="IPR009057">
    <property type="entry name" value="Homeodomain-like_sf"/>
</dbReference>
<name>A0ABX4YFX3_9LEPT</name>
<keyword evidence="1" id="KW-0175">Coiled coil</keyword>
<dbReference type="InterPro" id="IPR002514">
    <property type="entry name" value="Transposase_8"/>
</dbReference>
<gene>
    <name evidence="2" type="ORF">BES34_014910</name>
</gene>
<sequence length="91" mass="10688">MSRKSQYDEEFQKNAVELSLKTNKSSSQLSQELGISINTLRNWKKKYLTDDGPFKDALREEVDRLKRELAEVTEEREILKKSVGIFLKPRK</sequence>
<dbReference type="SUPFAM" id="SSF46689">
    <property type="entry name" value="Homeodomain-like"/>
    <property type="match status" value="1"/>
</dbReference>
<accession>A0ABX4YFX3</accession>
<dbReference type="RefSeq" id="WP_010417360.1">
    <property type="nucleotide sequence ID" value="NZ_MCRM02000017.1"/>
</dbReference>
<evidence type="ECO:0000313" key="2">
    <source>
        <dbReference type="EMBL" id="PNV74143.1"/>
    </source>
</evidence>
<comment type="caution">
    <text evidence="2">The sequence shown here is derived from an EMBL/GenBank/DDBJ whole genome shotgun (WGS) entry which is preliminary data.</text>
</comment>
<dbReference type="Pfam" id="PF01527">
    <property type="entry name" value="HTH_Tnp_1"/>
    <property type="match status" value="1"/>
</dbReference>
<protein>
    <submittedName>
        <fullName evidence="2">Transposase</fullName>
    </submittedName>
</protein>
<proteinExistence type="predicted"/>